<reference evidence="3 4" key="2">
    <citation type="submission" date="2020-08" db="EMBL/GenBank/DDBJ databases">
        <authorList>
            <person name="Ueki A."/>
            <person name="Tonouchi A."/>
        </authorList>
    </citation>
    <scope>NUCLEOTIDE SEQUENCE [LARGE SCALE GENOMIC DNA]</scope>
    <source>
        <strain evidence="3 4">CTTW</strain>
    </source>
</reference>
<sequence>MFSKVFSGAVHGIESRIVTVEADISDGLPVFDLVGYLGSEVREARERVRISLKNSGYRLPAKRITINLSPADMRKEGTAFDLPIAVSVLVSLGFLTEESLESTLFIGELSLNGEIKKVNGVLPIVYMAYEQGFKRCVVPACNVREGAVVQGIEVYGADSLTQLAGYLNGTLPMEPCILRQEELAPEKEPYEVDFSDISGQKLAKRAIEIAACGMHNILLIGPPGSGKTMLARRIPTILPELSFEESLEISKIYSVSGLLNNNQSLIRNRPFRSPHHTITTTALTGGGRFPMPGEISLSHLGVLFLDEFPEFNRGTIEILRQPLEENEITITRLNGTYRYPANLMLCAAMNPCNCGYYPDRNKCTCSLSQVKHYLGKISRPLLDRIDISIEVPQTDFKELNKSAGSVNTVDKISADETSADETSAEIRERIKKGRQMQKSRYQKENIQFNSQITPKMLSVYCRLGKEEERIMEEAYKRLNLSARAYHRILKVARTIADLEGAEVVNVNHLSEAICYRSMDKKYWE</sequence>
<dbReference type="GO" id="GO:0005524">
    <property type="term" value="F:ATP binding"/>
    <property type="evidence" value="ECO:0007669"/>
    <property type="project" value="InterPro"/>
</dbReference>
<dbReference type="InterPro" id="IPR014721">
    <property type="entry name" value="Ribsml_uS5_D2-typ_fold_subgr"/>
</dbReference>
<evidence type="ECO:0000313" key="3">
    <source>
        <dbReference type="EMBL" id="BCK00177.1"/>
    </source>
</evidence>
<dbReference type="Gene3D" id="3.30.230.10">
    <property type="match status" value="1"/>
</dbReference>
<dbReference type="PANTHER" id="PTHR32039:SF7">
    <property type="entry name" value="COMPETENCE PROTEIN COMM"/>
    <property type="match status" value="1"/>
</dbReference>
<dbReference type="EMBL" id="AP023368">
    <property type="protein sequence ID" value="BCK00177.1"/>
    <property type="molecule type" value="Genomic_DNA"/>
</dbReference>
<evidence type="ECO:0000256" key="1">
    <source>
        <dbReference type="ARBA" id="ARBA00006354"/>
    </source>
</evidence>
<dbReference type="InterPro" id="IPR020568">
    <property type="entry name" value="Ribosomal_Su5_D2-typ_SF"/>
</dbReference>
<dbReference type="InterPro" id="IPR003593">
    <property type="entry name" value="AAA+_ATPase"/>
</dbReference>
<dbReference type="PANTHER" id="PTHR32039">
    <property type="entry name" value="MAGNESIUM-CHELATASE SUBUNIT CHLI"/>
    <property type="match status" value="1"/>
</dbReference>
<dbReference type="NCBIfam" id="TIGR00368">
    <property type="entry name" value="YifB family Mg chelatase-like AAA ATPase"/>
    <property type="match status" value="1"/>
</dbReference>
<dbReference type="AlphaFoldDB" id="A0A7I8DV02"/>
<dbReference type="Pfam" id="PF01078">
    <property type="entry name" value="Mg_chelatase"/>
    <property type="match status" value="1"/>
</dbReference>
<gene>
    <name evidence="3" type="ORF">bsdcttw_32170</name>
</gene>
<dbReference type="CDD" id="cd00009">
    <property type="entry name" value="AAA"/>
    <property type="match status" value="1"/>
</dbReference>
<evidence type="ECO:0000313" key="4">
    <source>
        <dbReference type="Proteomes" id="UP000515703"/>
    </source>
</evidence>
<feature type="domain" description="AAA+ ATPase" evidence="2">
    <location>
        <begin position="213"/>
        <end position="395"/>
    </location>
</feature>
<dbReference type="KEGG" id="acht:bsdcttw_32170"/>
<dbReference type="RefSeq" id="WP_185255876.1">
    <property type="nucleotide sequence ID" value="NZ_AP023368.1"/>
</dbReference>
<dbReference type="Proteomes" id="UP000515703">
    <property type="component" value="Chromosome"/>
</dbReference>
<dbReference type="InterPro" id="IPR027417">
    <property type="entry name" value="P-loop_NTPase"/>
</dbReference>
<dbReference type="InterPro" id="IPR004482">
    <property type="entry name" value="Mg_chelat-rel"/>
</dbReference>
<organism evidence="3 4">
    <name type="scientific">Anaerocolumna chitinilytica</name>
    <dbReference type="NCBI Taxonomy" id="1727145"/>
    <lineage>
        <taxon>Bacteria</taxon>
        <taxon>Bacillati</taxon>
        <taxon>Bacillota</taxon>
        <taxon>Clostridia</taxon>
        <taxon>Lachnospirales</taxon>
        <taxon>Lachnospiraceae</taxon>
        <taxon>Anaerocolumna</taxon>
    </lineage>
</organism>
<comment type="similarity">
    <text evidence="1">Belongs to the Mg-chelatase subunits D/I family. ComM subfamily.</text>
</comment>
<name>A0A7I8DV02_9FIRM</name>
<dbReference type="SUPFAM" id="SSF52540">
    <property type="entry name" value="P-loop containing nucleoside triphosphate hydrolases"/>
    <property type="match status" value="1"/>
</dbReference>
<dbReference type="Pfam" id="PF13335">
    <property type="entry name" value="Mg_chelatase_C"/>
    <property type="match status" value="1"/>
</dbReference>
<proteinExistence type="inferred from homology"/>
<protein>
    <submittedName>
        <fullName evidence="3">Magnesium chelatase</fullName>
    </submittedName>
</protein>
<dbReference type="Gene3D" id="3.40.50.300">
    <property type="entry name" value="P-loop containing nucleotide triphosphate hydrolases"/>
    <property type="match status" value="1"/>
</dbReference>
<reference evidence="3 4" key="1">
    <citation type="submission" date="2020-08" db="EMBL/GenBank/DDBJ databases">
        <title>Draft genome sequencing of an Anaerocolumna strain isolated from anoxic soil subjected to BSD treatment.</title>
        <authorList>
            <person name="Uek A."/>
            <person name="Tonouchi A."/>
        </authorList>
    </citation>
    <scope>NUCLEOTIDE SEQUENCE [LARGE SCALE GENOMIC DNA]</scope>
    <source>
        <strain evidence="3 4">CTTW</strain>
    </source>
</reference>
<dbReference type="InterPro" id="IPR000523">
    <property type="entry name" value="Mg_chelatse_chII-like_cat_dom"/>
</dbReference>
<dbReference type="SUPFAM" id="SSF54211">
    <property type="entry name" value="Ribosomal protein S5 domain 2-like"/>
    <property type="match status" value="1"/>
</dbReference>
<dbReference type="SMART" id="SM00382">
    <property type="entry name" value="AAA"/>
    <property type="match status" value="1"/>
</dbReference>
<dbReference type="Pfam" id="PF13541">
    <property type="entry name" value="ChlI"/>
    <property type="match status" value="1"/>
</dbReference>
<evidence type="ECO:0000259" key="2">
    <source>
        <dbReference type="SMART" id="SM00382"/>
    </source>
</evidence>
<accession>A0A7I8DV02</accession>
<dbReference type="InterPro" id="IPR045006">
    <property type="entry name" value="CHLI-like"/>
</dbReference>
<dbReference type="InterPro" id="IPR025158">
    <property type="entry name" value="Mg_chelat-rel_C"/>
</dbReference>
<keyword evidence="4" id="KW-1185">Reference proteome</keyword>